<protein>
    <recommendedName>
        <fullName evidence="3">N-acetyltransferase domain-containing protein</fullName>
    </recommendedName>
</protein>
<evidence type="ECO:0000313" key="2">
    <source>
        <dbReference type="Proteomes" id="UP000053791"/>
    </source>
</evidence>
<sequence length="327" mass="36523">MLDLLRGAVWGSRDTKYQILNIEAKLQRLRDPLYFVLSEHGEELCVFVLDHCRKPVGRSECDAYHFAMAATVRHRRNQGLAGILIDQIRPYCEARLGKPGLGFAYVESTTEFSLRLSDRVGHSIEADIALLLFTRFFPHEDARVGRIGREEIDGFRAALKDLYADHELVDVDASVNPDECFVYRRAGNVAAGVQAEVLRWSVESMPGFAGKLLLEGLPLVPGLKRVIDLRDLRILRFGNLLVPEGSEAEFFTVLSACLARHEARIGLIMLDERSPVLARLRRHGRFGLLSRGLNGSVKLCLDTVGMEPDLAARLANHPLHVSAADVF</sequence>
<evidence type="ECO:0000313" key="1">
    <source>
        <dbReference type="EMBL" id="KUJ86168.1"/>
    </source>
</evidence>
<gene>
    <name evidence="1" type="ORF">AVO45_04195</name>
</gene>
<comment type="caution">
    <text evidence="1">The sequence shown here is derived from an EMBL/GenBank/DDBJ whole genome shotgun (WGS) entry which is preliminary data.</text>
</comment>
<dbReference type="EMBL" id="LQBQ01000001">
    <property type="protein sequence ID" value="KUJ86168.1"/>
    <property type="molecule type" value="Genomic_DNA"/>
</dbReference>
<dbReference type="Proteomes" id="UP000053791">
    <property type="component" value="Unassembled WGS sequence"/>
</dbReference>
<proteinExistence type="predicted"/>
<keyword evidence="2" id="KW-1185">Reference proteome</keyword>
<organism evidence="1 2">
    <name type="scientific">Ruegeria marisrubri</name>
    <dbReference type="NCBI Taxonomy" id="1685379"/>
    <lineage>
        <taxon>Bacteria</taxon>
        <taxon>Pseudomonadati</taxon>
        <taxon>Pseudomonadota</taxon>
        <taxon>Alphaproteobacteria</taxon>
        <taxon>Rhodobacterales</taxon>
        <taxon>Roseobacteraceae</taxon>
        <taxon>Ruegeria</taxon>
    </lineage>
</organism>
<evidence type="ECO:0008006" key="3">
    <source>
        <dbReference type="Google" id="ProtNLM"/>
    </source>
</evidence>
<dbReference type="AlphaFoldDB" id="A0A101CZD0"/>
<name>A0A101CZD0_9RHOB</name>
<reference evidence="1 2" key="1">
    <citation type="submission" date="2015-12" db="EMBL/GenBank/DDBJ databases">
        <authorList>
            <person name="Shamseldin A."/>
            <person name="Moawad H."/>
            <person name="Abd El-Rahim W.M."/>
            <person name="Sadowsky M.J."/>
        </authorList>
    </citation>
    <scope>NUCLEOTIDE SEQUENCE [LARGE SCALE GENOMIC DNA]</scope>
    <source>
        <strain evidence="1 2">ZGT118</strain>
    </source>
</reference>
<accession>A0A101CZD0</accession>
<dbReference type="STRING" id="1685379.AVO45_04195"/>